<evidence type="ECO:0000256" key="3">
    <source>
        <dbReference type="ARBA" id="ARBA00023163"/>
    </source>
</evidence>
<evidence type="ECO:0000256" key="1">
    <source>
        <dbReference type="ARBA" id="ARBA00023015"/>
    </source>
</evidence>
<dbReference type="PRINTS" id="PR00035">
    <property type="entry name" value="HTHGNTR"/>
</dbReference>
<protein>
    <submittedName>
        <fullName evidence="5">GntR family transcriptional regulator</fullName>
    </submittedName>
</protein>
<dbReference type="Gene3D" id="1.10.10.10">
    <property type="entry name" value="Winged helix-like DNA-binding domain superfamily/Winged helix DNA-binding domain"/>
    <property type="match status" value="1"/>
</dbReference>
<evidence type="ECO:0000256" key="2">
    <source>
        <dbReference type="ARBA" id="ARBA00023125"/>
    </source>
</evidence>
<dbReference type="InterPro" id="IPR036388">
    <property type="entry name" value="WH-like_DNA-bd_sf"/>
</dbReference>
<dbReference type="GO" id="GO:0003700">
    <property type="term" value="F:DNA-binding transcription factor activity"/>
    <property type="evidence" value="ECO:0007669"/>
    <property type="project" value="InterPro"/>
</dbReference>
<evidence type="ECO:0000313" key="6">
    <source>
        <dbReference type="Proteomes" id="UP001299608"/>
    </source>
</evidence>
<gene>
    <name evidence="5" type="ORF">L0N08_25280</name>
</gene>
<comment type="caution">
    <text evidence="5">The sequence shown here is derived from an EMBL/GenBank/DDBJ whole genome shotgun (WGS) entry which is preliminary data.</text>
</comment>
<dbReference type="InterPro" id="IPR011711">
    <property type="entry name" value="GntR_C"/>
</dbReference>
<dbReference type="GO" id="GO:0003677">
    <property type="term" value="F:DNA binding"/>
    <property type="evidence" value="ECO:0007669"/>
    <property type="project" value="UniProtKB-KW"/>
</dbReference>
<dbReference type="SUPFAM" id="SSF46785">
    <property type="entry name" value="Winged helix' DNA-binding domain"/>
    <property type="match status" value="1"/>
</dbReference>
<dbReference type="AlphaFoldDB" id="A0AAW5BXS7"/>
<dbReference type="CDD" id="cd07377">
    <property type="entry name" value="WHTH_GntR"/>
    <property type="match status" value="1"/>
</dbReference>
<reference evidence="5" key="1">
    <citation type="submission" date="2022-01" db="EMBL/GenBank/DDBJ databases">
        <title>Collection of gut derived symbiotic bacterial strains cultured from healthy donors.</title>
        <authorList>
            <person name="Lin H."/>
            <person name="Kohout C."/>
            <person name="Waligurski E."/>
            <person name="Pamer E.G."/>
        </authorList>
    </citation>
    <scope>NUCLEOTIDE SEQUENCE</scope>
    <source>
        <strain evidence="5">DFI.6.55</strain>
    </source>
</reference>
<dbReference type="PANTHER" id="PTHR43537">
    <property type="entry name" value="TRANSCRIPTIONAL REGULATOR, GNTR FAMILY"/>
    <property type="match status" value="1"/>
</dbReference>
<dbReference type="InterPro" id="IPR000524">
    <property type="entry name" value="Tscrpt_reg_HTH_GntR"/>
</dbReference>
<dbReference type="Pfam" id="PF07729">
    <property type="entry name" value="FCD"/>
    <property type="match status" value="1"/>
</dbReference>
<evidence type="ECO:0000313" key="5">
    <source>
        <dbReference type="EMBL" id="MCG4748732.1"/>
    </source>
</evidence>
<dbReference type="GeneID" id="97208784"/>
<keyword evidence="3" id="KW-0804">Transcription</keyword>
<dbReference type="SUPFAM" id="SSF48008">
    <property type="entry name" value="GntR ligand-binding domain-like"/>
    <property type="match status" value="1"/>
</dbReference>
<sequence>MSLTIVNKRCPDETNSDYAYRLIRRNIMNLYLKPGAVLNEAELSDQLGMSRTPIREALILLKNEGLVDIMPQRGSRVSHISLSLVREGYFMRRILETAIIREIAGALSSEQTAALKANLELQRQELARYVDKLSDDFFDLDDDMHRMLYEFSNRNHIWSALHGVNSHYDRVRYLDTVVNDVDQSAILENHSTLYCYLLMGIPGDVDIAKFCNDHLGRFLLDFQNTITSYPDYFVD</sequence>
<dbReference type="Gene3D" id="1.20.120.530">
    <property type="entry name" value="GntR ligand-binding domain-like"/>
    <property type="match status" value="1"/>
</dbReference>
<organism evidence="5 6">
    <name type="scientific">Enterocloster aldenensis</name>
    <dbReference type="NCBI Taxonomy" id="358742"/>
    <lineage>
        <taxon>Bacteria</taxon>
        <taxon>Bacillati</taxon>
        <taxon>Bacillota</taxon>
        <taxon>Clostridia</taxon>
        <taxon>Lachnospirales</taxon>
        <taxon>Lachnospiraceae</taxon>
        <taxon>Enterocloster</taxon>
    </lineage>
</organism>
<evidence type="ECO:0000259" key="4">
    <source>
        <dbReference type="PROSITE" id="PS50949"/>
    </source>
</evidence>
<dbReference type="Proteomes" id="UP001299608">
    <property type="component" value="Unassembled WGS sequence"/>
</dbReference>
<keyword evidence="1" id="KW-0805">Transcription regulation</keyword>
<keyword evidence="2" id="KW-0238">DNA-binding</keyword>
<accession>A0AAW5BXS7</accession>
<dbReference type="Pfam" id="PF00392">
    <property type="entry name" value="GntR"/>
    <property type="match status" value="1"/>
</dbReference>
<dbReference type="SMART" id="SM00345">
    <property type="entry name" value="HTH_GNTR"/>
    <property type="match status" value="1"/>
</dbReference>
<dbReference type="InterPro" id="IPR008920">
    <property type="entry name" value="TF_FadR/GntR_C"/>
</dbReference>
<dbReference type="InterPro" id="IPR036390">
    <property type="entry name" value="WH_DNA-bd_sf"/>
</dbReference>
<feature type="domain" description="HTH gntR-type" evidence="4">
    <location>
        <begin position="13"/>
        <end position="80"/>
    </location>
</feature>
<dbReference type="RefSeq" id="WP_166441938.1">
    <property type="nucleotide sequence ID" value="NZ_BAABZL010000001.1"/>
</dbReference>
<dbReference type="PANTHER" id="PTHR43537:SF6">
    <property type="entry name" value="HTH-TYPE TRANSCRIPTIONAL REPRESSOR RSPR"/>
    <property type="match status" value="1"/>
</dbReference>
<name>A0AAW5BXS7_9FIRM</name>
<dbReference type="PROSITE" id="PS50949">
    <property type="entry name" value="HTH_GNTR"/>
    <property type="match status" value="1"/>
</dbReference>
<dbReference type="EMBL" id="JAKNGE010000042">
    <property type="protein sequence ID" value="MCG4748732.1"/>
    <property type="molecule type" value="Genomic_DNA"/>
</dbReference>
<proteinExistence type="predicted"/>